<accession>A0A401Q5S3</accession>
<dbReference type="OrthoDB" id="424310at2759"/>
<name>A0A401Q5S3_SCYTO</name>
<organism evidence="1 2">
    <name type="scientific">Scyliorhinus torazame</name>
    <name type="common">Cloudy catshark</name>
    <name type="synonym">Catulus torazame</name>
    <dbReference type="NCBI Taxonomy" id="75743"/>
    <lineage>
        <taxon>Eukaryota</taxon>
        <taxon>Metazoa</taxon>
        <taxon>Chordata</taxon>
        <taxon>Craniata</taxon>
        <taxon>Vertebrata</taxon>
        <taxon>Chondrichthyes</taxon>
        <taxon>Elasmobranchii</taxon>
        <taxon>Galeomorphii</taxon>
        <taxon>Galeoidea</taxon>
        <taxon>Carcharhiniformes</taxon>
        <taxon>Scyliorhinidae</taxon>
        <taxon>Scyliorhinus</taxon>
    </lineage>
</organism>
<dbReference type="EMBL" id="BFAA01026118">
    <property type="protein sequence ID" value="GCB80743.1"/>
    <property type="molecule type" value="Genomic_DNA"/>
</dbReference>
<sequence length="37" mass="4355">MQKLQDDTEAVEEVRAIVKQEEEIMAEETQIVEEYAE</sequence>
<reference evidence="1 2" key="1">
    <citation type="journal article" date="2018" name="Nat. Ecol. Evol.">
        <title>Shark genomes provide insights into elasmobranch evolution and the origin of vertebrates.</title>
        <authorList>
            <person name="Hara Y"/>
            <person name="Yamaguchi K"/>
            <person name="Onimaru K"/>
            <person name="Kadota M"/>
            <person name="Koyanagi M"/>
            <person name="Keeley SD"/>
            <person name="Tatsumi K"/>
            <person name="Tanaka K"/>
            <person name="Motone F"/>
            <person name="Kageyama Y"/>
            <person name="Nozu R"/>
            <person name="Adachi N"/>
            <person name="Nishimura O"/>
            <person name="Nakagawa R"/>
            <person name="Tanegashima C"/>
            <person name="Kiyatake I"/>
            <person name="Matsumoto R"/>
            <person name="Murakumo K"/>
            <person name="Nishida K"/>
            <person name="Terakita A"/>
            <person name="Kuratani S"/>
            <person name="Sato K"/>
            <person name="Hyodo S Kuraku.S."/>
        </authorList>
    </citation>
    <scope>NUCLEOTIDE SEQUENCE [LARGE SCALE GENOMIC DNA]</scope>
</reference>
<dbReference type="Proteomes" id="UP000288216">
    <property type="component" value="Unassembled WGS sequence"/>
</dbReference>
<dbReference type="AlphaFoldDB" id="A0A401Q5S3"/>
<evidence type="ECO:0000313" key="1">
    <source>
        <dbReference type="EMBL" id="GCB80743.1"/>
    </source>
</evidence>
<gene>
    <name evidence="1" type="ORF">scyTo_0023087</name>
</gene>
<keyword evidence="2" id="KW-1185">Reference proteome</keyword>
<protein>
    <submittedName>
        <fullName evidence="1">Uncharacterized protein</fullName>
    </submittedName>
</protein>
<evidence type="ECO:0000313" key="2">
    <source>
        <dbReference type="Proteomes" id="UP000288216"/>
    </source>
</evidence>
<comment type="caution">
    <text evidence="1">The sequence shown here is derived from an EMBL/GenBank/DDBJ whole genome shotgun (WGS) entry which is preliminary data.</text>
</comment>
<proteinExistence type="predicted"/>
<feature type="non-terminal residue" evidence="1">
    <location>
        <position position="37"/>
    </location>
</feature>